<evidence type="ECO:0000313" key="2">
    <source>
        <dbReference type="EMBL" id="MFC3491088.1"/>
    </source>
</evidence>
<gene>
    <name evidence="2" type="ORF">ACFO8M_01120</name>
</gene>
<name>A0ABV7PV81_9ACTN</name>
<dbReference type="Proteomes" id="UP001595712">
    <property type="component" value="Unassembled WGS sequence"/>
</dbReference>
<dbReference type="RefSeq" id="WP_387969344.1">
    <property type="nucleotide sequence ID" value="NZ_JBHRWO010000004.1"/>
</dbReference>
<organism evidence="2 3">
    <name type="scientific">Glycomyces rhizosphaerae</name>
    <dbReference type="NCBI Taxonomy" id="2054422"/>
    <lineage>
        <taxon>Bacteria</taxon>
        <taxon>Bacillati</taxon>
        <taxon>Actinomycetota</taxon>
        <taxon>Actinomycetes</taxon>
        <taxon>Glycomycetales</taxon>
        <taxon>Glycomycetaceae</taxon>
        <taxon>Glycomyces</taxon>
    </lineage>
</organism>
<comment type="caution">
    <text evidence="2">The sequence shown here is derived from an EMBL/GenBank/DDBJ whole genome shotgun (WGS) entry which is preliminary data.</text>
</comment>
<protein>
    <submittedName>
        <fullName evidence="2">Uncharacterized protein</fullName>
    </submittedName>
</protein>
<keyword evidence="1" id="KW-1133">Transmembrane helix</keyword>
<feature type="transmembrane region" description="Helical" evidence="1">
    <location>
        <begin position="120"/>
        <end position="140"/>
    </location>
</feature>
<reference evidence="3" key="1">
    <citation type="journal article" date="2019" name="Int. J. Syst. Evol. Microbiol.">
        <title>The Global Catalogue of Microorganisms (GCM) 10K type strain sequencing project: providing services to taxonomists for standard genome sequencing and annotation.</title>
        <authorList>
            <consortium name="The Broad Institute Genomics Platform"/>
            <consortium name="The Broad Institute Genome Sequencing Center for Infectious Disease"/>
            <person name="Wu L."/>
            <person name="Ma J."/>
        </authorList>
    </citation>
    <scope>NUCLEOTIDE SEQUENCE [LARGE SCALE GENOMIC DNA]</scope>
    <source>
        <strain evidence="3">CGMCC 4.7396</strain>
    </source>
</reference>
<evidence type="ECO:0000313" key="3">
    <source>
        <dbReference type="Proteomes" id="UP001595712"/>
    </source>
</evidence>
<keyword evidence="1" id="KW-0472">Membrane</keyword>
<evidence type="ECO:0000256" key="1">
    <source>
        <dbReference type="SAM" id="Phobius"/>
    </source>
</evidence>
<keyword evidence="3" id="KW-1185">Reference proteome</keyword>
<feature type="transmembrane region" description="Helical" evidence="1">
    <location>
        <begin position="54"/>
        <end position="73"/>
    </location>
</feature>
<feature type="transmembrane region" description="Helical" evidence="1">
    <location>
        <begin position="85"/>
        <end position="108"/>
    </location>
</feature>
<accession>A0ABV7PV81</accession>
<sequence>MPKAAAIQPMEWATIHPGLGTFDIGELNRVVLDYAYIELHMANRWSRRSTLGRVWAAMLYCIITIGLIAAVLMGLCLSTGVDGVALMPIVYAGSGLGCAVVAGFFVPWALTPYRQWDRTLCGISVMMAVVAVVSIGSIYVRSFEAAPRWLLVAPCALLLIVAVGAIVGDFRFRTTEKPPTVDLRALSTKEIDVLLAARRQALKRLRSKSIVAYSDFERFDNTPLAEDCE</sequence>
<keyword evidence="1" id="KW-0812">Transmembrane</keyword>
<proteinExistence type="predicted"/>
<dbReference type="EMBL" id="JBHRWO010000004">
    <property type="protein sequence ID" value="MFC3491088.1"/>
    <property type="molecule type" value="Genomic_DNA"/>
</dbReference>
<feature type="transmembrane region" description="Helical" evidence="1">
    <location>
        <begin position="146"/>
        <end position="167"/>
    </location>
</feature>